<comment type="subcellular location">
    <subcellularLocation>
        <location evidence="1 9">Cell membrane</location>
        <topology evidence="1 9">Multi-pass membrane protein</topology>
    </subcellularLocation>
</comment>
<keyword evidence="11" id="KW-1185">Reference proteome</keyword>
<feature type="transmembrane region" description="Helical" evidence="9">
    <location>
        <begin position="314"/>
        <end position="333"/>
    </location>
</feature>
<accession>A0ABR9VPY0</accession>
<protein>
    <recommendedName>
        <fullName evidence="9">Cobalamin biosynthesis protein CobD</fullName>
    </recommendedName>
</protein>
<dbReference type="PANTHER" id="PTHR34308:SF1">
    <property type="entry name" value="COBALAMIN BIOSYNTHESIS PROTEIN CBIB"/>
    <property type="match status" value="1"/>
</dbReference>
<evidence type="ECO:0000313" key="11">
    <source>
        <dbReference type="Proteomes" id="UP000658720"/>
    </source>
</evidence>
<dbReference type="HAMAP" id="MF_00024">
    <property type="entry name" value="CobD_CbiB"/>
    <property type="match status" value="1"/>
</dbReference>
<evidence type="ECO:0000256" key="8">
    <source>
        <dbReference type="ARBA" id="ARBA00023136"/>
    </source>
</evidence>
<feature type="transmembrane region" description="Helical" evidence="9">
    <location>
        <begin position="7"/>
        <end position="27"/>
    </location>
</feature>
<feature type="transmembrane region" description="Helical" evidence="9">
    <location>
        <begin position="171"/>
        <end position="192"/>
    </location>
</feature>
<dbReference type="Proteomes" id="UP000658720">
    <property type="component" value="Unassembled WGS sequence"/>
</dbReference>
<comment type="caution">
    <text evidence="10">The sequence shown here is derived from an EMBL/GenBank/DDBJ whole genome shotgun (WGS) entry which is preliminary data.</text>
</comment>
<proteinExistence type="inferred from homology"/>
<keyword evidence="6 9" id="KW-0812">Transmembrane</keyword>
<evidence type="ECO:0000256" key="4">
    <source>
        <dbReference type="ARBA" id="ARBA00022475"/>
    </source>
</evidence>
<dbReference type="RefSeq" id="WP_194019282.1">
    <property type="nucleotide sequence ID" value="NZ_JADEVV010000012.1"/>
</dbReference>
<feature type="transmembrane region" description="Helical" evidence="9">
    <location>
        <begin position="93"/>
        <end position="116"/>
    </location>
</feature>
<comment type="similarity">
    <text evidence="3 9">Belongs to the CobD/CbiB family.</text>
</comment>
<evidence type="ECO:0000313" key="10">
    <source>
        <dbReference type="EMBL" id="MBE9253410.1"/>
    </source>
</evidence>
<evidence type="ECO:0000256" key="5">
    <source>
        <dbReference type="ARBA" id="ARBA00022573"/>
    </source>
</evidence>
<dbReference type="EMBL" id="JADEVV010000012">
    <property type="protein sequence ID" value="MBE9253410.1"/>
    <property type="molecule type" value="Genomic_DNA"/>
</dbReference>
<evidence type="ECO:0000256" key="2">
    <source>
        <dbReference type="ARBA" id="ARBA00004953"/>
    </source>
</evidence>
<keyword evidence="7 9" id="KW-1133">Transmembrane helix</keyword>
<evidence type="ECO:0000256" key="9">
    <source>
        <dbReference type="HAMAP-Rule" id="MF_00024"/>
    </source>
</evidence>
<dbReference type="InterPro" id="IPR004485">
    <property type="entry name" value="Cobalamin_biosynth_CobD/CbiB"/>
</dbReference>
<sequence>MMVEELNLFPLNALVILGGSAWLDFLLGDPKSWLHPVQLIGWAINFASQLIIKKVTGKTAKRLWGIFLGLKIIIGSGFLAWLIVHLAEKFSPVLAIFIQIVGVASCFAGHSLAQAARSVIEPLKMRDLSTAQQKLALFVGRDTDNLSETEILRATVESVAENTVDGVTAPLFYALLGLAMPFIGPWPLAIAYKAASTLDSMVGYKREPYTDLGWFSARLEDYLTWLPCRLTVLMLALLSKKPRHILAMARRDGPLDPSPNSGWSEAIYAAILGVQLGGDNYYQGVLKSKPLLGDAVQPLTIGKISQGLWYSRTVFLWQLLLGLMIILAIQAGAMP</sequence>
<comment type="function">
    <text evidence="9">Converts cobyric acid to cobinamide by the addition of aminopropanol on the F carboxylic group.</text>
</comment>
<reference evidence="10 11" key="1">
    <citation type="submission" date="2020-10" db="EMBL/GenBank/DDBJ databases">
        <authorList>
            <person name="Castelo-Branco R."/>
            <person name="Eusebio N."/>
            <person name="Adriana R."/>
            <person name="Vieira A."/>
            <person name="Brugerolle De Fraissinette N."/>
            <person name="Rezende De Castro R."/>
            <person name="Schneider M.P."/>
            <person name="Vasconcelos V."/>
            <person name="Leao P.N."/>
        </authorList>
    </citation>
    <scope>NUCLEOTIDE SEQUENCE [LARGE SCALE GENOMIC DNA]</scope>
    <source>
        <strain evidence="10 11">LEGE 00031</strain>
    </source>
</reference>
<dbReference type="NCBIfam" id="TIGR00380">
    <property type="entry name" value="cobal_cbiB"/>
    <property type="match status" value="1"/>
</dbReference>
<dbReference type="Pfam" id="PF03186">
    <property type="entry name" value="CobD_Cbib"/>
    <property type="match status" value="1"/>
</dbReference>
<evidence type="ECO:0000256" key="6">
    <source>
        <dbReference type="ARBA" id="ARBA00022692"/>
    </source>
</evidence>
<organism evidence="10 11">
    <name type="scientific">Synechocystis salina LEGE 00031</name>
    <dbReference type="NCBI Taxonomy" id="1828736"/>
    <lineage>
        <taxon>Bacteria</taxon>
        <taxon>Bacillati</taxon>
        <taxon>Cyanobacteriota</taxon>
        <taxon>Cyanophyceae</taxon>
        <taxon>Synechococcales</taxon>
        <taxon>Merismopediaceae</taxon>
        <taxon>Synechocystis</taxon>
    </lineage>
</organism>
<keyword evidence="5 9" id="KW-0169">Cobalamin biosynthesis</keyword>
<comment type="pathway">
    <text evidence="2 9">Cofactor biosynthesis; adenosylcobalamin biosynthesis.</text>
</comment>
<keyword evidence="4 9" id="KW-1003">Cell membrane</keyword>
<evidence type="ECO:0000256" key="7">
    <source>
        <dbReference type="ARBA" id="ARBA00022989"/>
    </source>
</evidence>
<evidence type="ECO:0000256" key="3">
    <source>
        <dbReference type="ARBA" id="ARBA00006263"/>
    </source>
</evidence>
<gene>
    <name evidence="9" type="primary">cobD</name>
    <name evidence="10" type="ORF">IQ217_05945</name>
</gene>
<feature type="transmembrane region" description="Helical" evidence="9">
    <location>
        <begin position="64"/>
        <end position="87"/>
    </location>
</feature>
<evidence type="ECO:0000256" key="1">
    <source>
        <dbReference type="ARBA" id="ARBA00004651"/>
    </source>
</evidence>
<dbReference type="PANTHER" id="PTHR34308">
    <property type="entry name" value="COBALAMIN BIOSYNTHESIS PROTEIN CBIB"/>
    <property type="match status" value="1"/>
</dbReference>
<keyword evidence="8 9" id="KW-0472">Membrane</keyword>
<name>A0ABR9VPY0_9SYNC</name>